<dbReference type="EMBL" id="JBGBPQ010000005">
    <property type="protein sequence ID" value="KAL1523573.1"/>
    <property type="molecule type" value="Genomic_DNA"/>
</dbReference>
<sequence>MIDETISSQSRSLLSSSIIMSLSILAAGTLAWQDCVFPDVGYFALDESVGISFAYSVAAMNGNLYAGGYTKGNFAFVGVTDSGDVNPVPSATLWGGTTSDEQSLYVAEVNAKGSMTKSWLLKGWAIQEGAIGHGPQTNSIDPNSGLQPMLDGLHIAVKGGFRQLLQLPDGTLWSSEGSLNTNDQTPFVIKLDINSVNGTGPGTTGWAKLMDKDHPGGVTVHSVDGDINGDMIVSYTGCASFDSDSQSKQGCTPRISKLSSMDGSEIWSHTVPHAVSSCRVAEDGSFYCGWTMTNSDSLQFGTNVIVQSIPGRAGIVKFDSGGNPVWARATVSSTFSELDISKDGSTLVVIGSVGYGSPSLVARIDTSSGNEGAVLWFDHTGVGPFGLRGAKVTGDGSEVLVFGQITGIETLTDATGLSTVLRTRGSFDVFVAALDAASGTGKYAMDGGGSGMEYFMAMAIDKDTHDYYIGGNTRSEYITWGDVSRKNVMYNGQPGLNNADSTSPVGSSKAIVIQMRSTTSHPTCLKSCVSGIPIRPADVKDGFCYIDRHCYANQVHAPYTGLECRKCESNNNKLAWSEPDTSDMCYIDGQCVRSGKHKQVQDGPTTVDSACDVCSPAQAAHAYSLSAGCELPSPFQAGCYSDRGEHLFSIAAVVKHNETNLEKISSLYEEKQVLTAHFSELHSKYLTIQTANAVLQSQLNNTKAGHTSCQDESQNHMNETIAVSIITVVSIMLALILFILSILILRERQGRPLFLQMPASPSTNKPFPTSHA</sequence>
<keyword evidence="1" id="KW-1133">Transmembrane helix</keyword>
<protein>
    <submittedName>
        <fullName evidence="2">Uncharacterized protein</fullName>
    </submittedName>
</protein>
<organism evidence="2 3">
    <name type="scientific">Prymnesium parvum</name>
    <name type="common">Toxic golden alga</name>
    <dbReference type="NCBI Taxonomy" id="97485"/>
    <lineage>
        <taxon>Eukaryota</taxon>
        <taxon>Haptista</taxon>
        <taxon>Haptophyta</taxon>
        <taxon>Prymnesiophyceae</taxon>
        <taxon>Prymnesiales</taxon>
        <taxon>Prymnesiaceae</taxon>
        <taxon>Prymnesium</taxon>
    </lineage>
</organism>
<comment type="caution">
    <text evidence="2">The sequence shown here is derived from an EMBL/GenBank/DDBJ whole genome shotgun (WGS) entry which is preliminary data.</text>
</comment>
<evidence type="ECO:0000256" key="1">
    <source>
        <dbReference type="SAM" id="Phobius"/>
    </source>
</evidence>
<feature type="transmembrane region" description="Helical" evidence="1">
    <location>
        <begin position="12"/>
        <end position="32"/>
    </location>
</feature>
<dbReference type="AlphaFoldDB" id="A0AB34JRM8"/>
<keyword evidence="1" id="KW-0472">Membrane</keyword>
<proteinExistence type="predicted"/>
<dbReference type="Proteomes" id="UP001515480">
    <property type="component" value="Unassembled WGS sequence"/>
</dbReference>
<reference evidence="2 3" key="1">
    <citation type="journal article" date="2024" name="Science">
        <title>Giant polyketide synthase enzymes in the biosynthesis of giant marine polyether toxins.</title>
        <authorList>
            <person name="Fallon T.R."/>
            <person name="Shende V.V."/>
            <person name="Wierzbicki I.H."/>
            <person name="Pendleton A.L."/>
            <person name="Watervoot N.F."/>
            <person name="Auber R.P."/>
            <person name="Gonzalez D.J."/>
            <person name="Wisecaver J.H."/>
            <person name="Moore B.S."/>
        </authorList>
    </citation>
    <scope>NUCLEOTIDE SEQUENCE [LARGE SCALE GENOMIC DNA]</scope>
    <source>
        <strain evidence="2 3">12B1</strain>
    </source>
</reference>
<keyword evidence="1" id="KW-0812">Transmembrane</keyword>
<evidence type="ECO:0000313" key="3">
    <source>
        <dbReference type="Proteomes" id="UP001515480"/>
    </source>
</evidence>
<evidence type="ECO:0000313" key="2">
    <source>
        <dbReference type="EMBL" id="KAL1523573.1"/>
    </source>
</evidence>
<name>A0AB34JRM8_PRYPA</name>
<gene>
    <name evidence="2" type="ORF">AB1Y20_018509</name>
</gene>
<accession>A0AB34JRM8</accession>
<keyword evidence="3" id="KW-1185">Reference proteome</keyword>
<feature type="transmembrane region" description="Helical" evidence="1">
    <location>
        <begin position="721"/>
        <end position="745"/>
    </location>
</feature>